<evidence type="ECO:0000256" key="1">
    <source>
        <dbReference type="ARBA" id="ARBA00004613"/>
    </source>
</evidence>
<dbReference type="CDD" id="cd10918">
    <property type="entry name" value="CE4_NodB_like_5s_6s"/>
    <property type="match status" value="1"/>
</dbReference>
<feature type="domain" description="NodB homology" evidence="3">
    <location>
        <begin position="53"/>
        <end position="317"/>
    </location>
</feature>
<evidence type="ECO:0000256" key="2">
    <source>
        <dbReference type="ARBA" id="ARBA00022729"/>
    </source>
</evidence>
<reference evidence="4 5" key="1">
    <citation type="submission" date="2015-01" db="EMBL/GenBank/DDBJ databases">
        <title>Rufibacter sp./DG31D/ whole genome sequencing.</title>
        <authorList>
            <person name="Kim M.K."/>
            <person name="Srinivasan S."/>
            <person name="Lee J.-J."/>
        </authorList>
    </citation>
    <scope>NUCLEOTIDE SEQUENCE [LARGE SCALE GENOMIC DNA]</scope>
    <source>
        <strain evidence="4 5">DG31D</strain>
    </source>
</reference>
<dbReference type="PANTHER" id="PTHR34216:SF3">
    <property type="entry name" value="POLY-BETA-1,6-N-ACETYL-D-GLUCOSAMINE N-DEACETYLASE"/>
    <property type="match status" value="1"/>
</dbReference>
<dbReference type="Proteomes" id="UP000036458">
    <property type="component" value="Chromosome"/>
</dbReference>
<dbReference type="PATRIC" id="fig|1379910.4.peg.658"/>
<dbReference type="InterPro" id="IPR011330">
    <property type="entry name" value="Glyco_hydro/deAcase_b/a-brl"/>
</dbReference>
<evidence type="ECO:0000313" key="5">
    <source>
        <dbReference type="Proteomes" id="UP000036458"/>
    </source>
</evidence>
<dbReference type="STRING" id="1379910.TH63_03065"/>
<gene>
    <name evidence="4" type="ORF">TH63_03065</name>
</gene>
<accession>A0A0H4VHN6</accession>
<dbReference type="GO" id="GO:0005975">
    <property type="term" value="P:carbohydrate metabolic process"/>
    <property type="evidence" value="ECO:0007669"/>
    <property type="project" value="InterPro"/>
</dbReference>
<keyword evidence="2" id="KW-0732">Signal</keyword>
<dbReference type="AlphaFoldDB" id="A0A0H4VHN6"/>
<dbReference type="InterPro" id="IPR051398">
    <property type="entry name" value="Polysacch_Deacetylase"/>
</dbReference>
<dbReference type="Pfam" id="PF01522">
    <property type="entry name" value="Polysacc_deac_1"/>
    <property type="match status" value="2"/>
</dbReference>
<sequence>MYHRVVEPDQDVWNIQVSPERFEQQLKFLKSKYRVLPVAEVVENVQKKTLKRRTIAITFDDGYIDNYLVAKPLLEKYGLPATFFVTSGNIGKEEEFWWDSLQQLILNSPHLPSLFSMHFGENRLETDLRGEEHLTQALQEKHQGWKAYLETPVSRRSHLFLQLWEQLRPLQPEEQQARLQEIRSWAGVEQHDRQENRSMNRAQLQDLARHRLFEVGGHTVAHAFLPAHPKERQLQELQANKEFLAQVQGYSVDVFSYPYGGVNEETEQAVREAGFKAAFTTHERALTNHTTNPFLLGRVQVKNLGGKEFNWLLEYPR</sequence>
<dbReference type="Gene3D" id="3.20.20.370">
    <property type="entry name" value="Glycoside hydrolase/deacetylase"/>
    <property type="match status" value="1"/>
</dbReference>
<evidence type="ECO:0000313" key="4">
    <source>
        <dbReference type="EMBL" id="AKQ44833.1"/>
    </source>
</evidence>
<dbReference type="GO" id="GO:0016810">
    <property type="term" value="F:hydrolase activity, acting on carbon-nitrogen (but not peptide) bonds"/>
    <property type="evidence" value="ECO:0007669"/>
    <property type="project" value="InterPro"/>
</dbReference>
<dbReference type="PROSITE" id="PS51677">
    <property type="entry name" value="NODB"/>
    <property type="match status" value="1"/>
</dbReference>
<keyword evidence="5" id="KW-1185">Reference proteome</keyword>
<proteinExistence type="predicted"/>
<dbReference type="EMBL" id="CP010777">
    <property type="protein sequence ID" value="AKQ44833.1"/>
    <property type="molecule type" value="Genomic_DNA"/>
</dbReference>
<dbReference type="KEGG" id="ruf:TH63_03065"/>
<dbReference type="RefSeq" id="WP_048919636.1">
    <property type="nucleotide sequence ID" value="NZ_CP010777.1"/>
</dbReference>
<comment type="subcellular location">
    <subcellularLocation>
        <location evidence="1">Secreted</location>
    </subcellularLocation>
</comment>
<dbReference type="InterPro" id="IPR002509">
    <property type="entry name" value="NODB_dom"/>
</dbReference>
<dbReference type="PANTHER" id="PTHR34216">
    <property type="match status" value="1"/>
</dbReference>
<dbReference type="SUPFAM" id="SSF88713">
    <property type="entry name" value="Glycoside hydrolase/deacetylase"/>
    <property type="match status" value="1"/>
</dbReference>
<protein>
    <recommendedName>
        <fullName evidence="3">NodB homology domain-containing protein</fullName>
    </recommendedName>
</protein>
<dbReference type="GO" id="GO:0005576">
    <property type="term" value="C:extracellular region"/>
    <property type="evidence" value="ECO:0007669"/>
    <property type="project" value="UniProtKB-SubCell"/>
</dbReference>
<evidence type="ECO:0000259" key="3">
    <source>
        <dbReference type="PROSITE" id="PS51677"/>
    </source>
</evidence>
<organism evidence="4 5">
    <name type="scientific">Rufibacter radiotolerans</name>
    <dbReference type="NCBI Taxonomy" id="1379910"/>
    <lineage>
        <taxon>Bacteria</taxon>
        <taxon>Pseudomonadati</taxon>
        <taxon>Bacteroidota</taxon>
        <taxon>Cytophagia</taxon>
        <taxon>Cytophagales</taxon>
        <taxon>Hymenobacteraceae</taxon>
        <taxon>Rufibacter</taxon>
    </lineage>
</organism>
<name>A0A0H4VHN6_9BACT</name>